<dbReference type="OrthoDB" id="3223244at2"/>
<dbReference type="PANTHER" id="PTHR30572">
    <property type="entry name" value="MEMBRANE COMPONENT OF TRANSPORTER-RELATED"/>
    <property type="match status" value="1"/>
</dbReference>
<feature type="region of interest" description="Disordered" evidence="7">
    <location>
        <begin position="1"/>
        <end position="52"/>
    </location>
</feature>
<feature type="transmembrane region" description="Helical" evidence="8">
    <location>
        <begin position="431"/>
        <end position="452"/>
    </location>
</feature>
<protein>
    <submittedName>
        <fullName evidence="10">ABC transporter permease</fullName>
    </submittedName>
</protein>
<accession>A0A1S1PGG5</accession>
<evidence type="ECO:0000256" key="6">
    <source>
        <dbReference type="ARBA" id="ARBA00038076"/>
    </source>
</evidence>
<evidence type="ECO:0000256" key="5">
    <source>
        <dbReference type="ARBA" id="ARBA00023136"/>
    </source>
</evidence>
<comment type="caution">
    <text evidence="10">The sequence shown here is derived from an EMBL/GenBank/DDBJ whole genome shotgun (WGS) entry which is preliminary data.</text>
</comment>
<dbReference type="InterPro" id="IPR003838">
    <property type="entry name" value="ABC3_permease_C"/>
</dbReference>
<evidence type="ECO:0000259" key="9">
    <source>
        <dbReference type="Pfam" id="PF02687"/>
    </source>
</evidence>
<keyword evidence="4 8" id="KW-1133">Transmembrane helix</keyword>
<proteinExistence type="inferred from homology"/>
<dbReference type="Pfam" id="PF02687">
    <property type="entry name" value="FtsX"/>
    <property type="match status" value="2"/>
</dbReference>
<dbReference type="EMBL" id="MAXA01000266">
    <property type="protein sequence ID" value="OHV20376.1"/>
    <property type="molecule type" value="Genomic_DNA"/>
</dbReference>
<feature type="transmembrane region" description="Helical" evidence="8">
    <location>
        <begin position="335"/>
        <end position="356"/>
    </location>
</feature>
<keyword evidence="5 8" id="KW-0472">Membrane</keyword>
<evidence type="ECO:0000256" key="2">
    <source>
        <dbReference type="ARBA" id="ARBA00022475"/>
    </source>
</evidence>
<keyword evidence="11" id="KW-1185">Reference proteome</keyword>
<feature type="transmembrane region" description="Helical" evidence="8">
    <location>
        <begin position="507"/>
        <end position="524"/>
    </location>
</feature>
<evidence type="ECO:0000256" key="8">
    <source>
        <dbReference type="SAM" id="Phobius"/>
    </source>
</evidence>
<feature type="transmembrane region" description="Helical" evidence="8">
    <location>
        <begin position="74"/>
        <end position="94"/>
    </location>
</feature>
<feature type="transmembrane region" description="Helical" evidence="8">
    <location>
        <begin position="786"/>
        <end position="812"/>
    </location>
</feature>
<dbReference type="AlphaFoldDB" id="A0A1S1PGG5"/>
<feature type="transmembrane region" description="Helical" evidence="8">
    <location>
        <begin position="385"/>
        <end position="411"/>
    </location>
</feature>
<dbReference type="InterPro" id="IPR050250">
    <property type="entry name" value="Macrolide_Exporter_MacB"/>
</dbReference>
<comment type="subcellular location">
    <subcellularLocation>
        <location evidence="1">Cell membrane</location>
        <topology evidence="1">Multi-pass membrane protein</topology>
    </subcellularLocation>
</comment>
<keyword evidence="2" id="KW-1003">Cell membrane</keyword>
<sequence>MVNGGGRRGAVLGETPGGDGHAATPGNGNSGRGAAPGSGRRGAASGDDGGPVRGGAGSAGLWLRWSWRDLRARLLLVVALAAVIGEGTGLYAGLTSTSRWRYESYDASFAGLNVHDLRISVDAGATVPRGRLRDVVAALPDPAAVDASAERLMFPTEIEASRPGHKEVLVRGEVVGVDLTARPLVDGISVAAGRALTTADRGRPVGVLDHGFAQANDLPATGTVRISGDREIGYVGEGQSPEYFVLPGEQPGLITQAGFGVLYTSLETAQNLAGEPGAVNDLVLTARPGTDVAALQRQLTAAVAERLPGVSTTITNRDDIASRQIMYDSIESNQALWNALALLVLVGAMFAAFNLVGRVVDAQRREIGIGMALGVPSRMLALRPLLLGLQIGILGVLAGLATGMIITAAMGAMLRDVWPLPDWRTGFQVGVFARAAAVGLLLPLVAAVHPVWRAVRVEPVRAIHASAISGSTRARARPRRRRRGFPLPGGSLARMPARNLARAPRRMLLTALGIAAAITAQVVFTGQLDTFTRTTDAAETELTSTSPDRLRVTLPSVQPVTSPTVTAVTGSPAVRGSDATLALPTRLLGPPGSAPHEPIDTLTYILDVDNRIWSPSITEGSATGGLLLAAKAAHDLGVSVGGTVLLRHPRRAGDGYQTVDTPLRVAGIHSFPVRSVAFLDAADAGSFGLAGLTNVLTVLPAPGYDQLDAMRTLAAVPGVGSVVPATGSIEEIRALLRTFVGILRIAEIAVLLLALLIAYNAMSIAMDERRREQATMLAFGLAPRRVLALAVAESALIGLLGTVIGLVAGYWTLRWTVEVLLADTLPDLGIRAVLSVPTLLTTLLLGVFAVAVAPLLSARRVRRMDVPSTLRVIE</sequence>
<name>A0A1S1PGG5_9ACTN</name>
<organism evidence="10 11">
    <name type="scientific">Parafrankia soli</name>
    <dbReference type="NCBI Taxonomy" id="2599596"/>
    <lineage>
        <taxon>Bacteria</taxon>
        <taxon>Bacillati</taxon>
        <taxon>Actinomycetota</taxon>
        <taxon>Actinomycetes</taxon>
        <taxon>Frankiales</taxon>
        <taxon>Frankiaceae</taxon>
        <taxon>Parafrankia</taxon>
    </lineage>
</organism>
<comment type="similarity">
    <text evidence="6">Belongs to the ABC-4 integral membrane protein family.</text>
</comment>
<evidence type="ECO:0000313" key="11">
    <source>
        <dbReference type="Proteomes" id="UP000179769"/>
    </source>
</evidence>
<dbReference type="PANTHER" id="PTHR30572:SF4">
    <property type="entry name" value="ABC TRANSPORTER PERMEASE YTRF"/>
    <property type="match status" value="1"/>
</dbReference>
<evidence type="ECO:0000256" key="1">
    <source>
        <dbReference type="ARBA" id="ARBA00004651"/>
    </source>
</evidence>
<gene>
    <name evidence="10" type="ORF">BBK14_28140</name>
</gene>
<keyword evidence="3 8" id="KW-0812">Transmembrane</keyword>
<dbReference type="Proteomes" id="UP000179769">
    <property type="component" value="Unassembled WGS sequence"/>
</dbReference>
<feature type="domain" description="ABC3 transporter permease C-terminal" evidence="9">
    <location>
        <begin position="339"/>
        <end position="459"/>
    </location>
</feature>
<dbReference type="GO" id="GO:0022857">
    <property type="term" value="F:transmembrane transporter activity"/>
    <property type="evidence" value="ECO:0007669"/>
    <property type="project" value="TreeGrafter"/>
</dbReference>
<feature type="transmembrane region" description="Helical" evidence="8">
    <location>
        <begin position="832"/>
        <end position="856"/>
    </location>
</feature>
<evidence type="ECO:0000256" key="7">
    <source>
        <dbReference type="SAM" id="MobiDB-lite"/>
    </source>
</evidence>
<evidence type="ECO:0000256" key="3">
    <source>
        <dbReference type="ARBA" id="ARBA00022692"/>
    </source>
</evidence>
<feature type="compositionally biased region" description="Gly residues" evidence="7">
    <location>
        <begin position="28"/>
        <end position="40"/>
    </location>
</feature>
<feature type="transmembrane region" description="Helical" evidence="8">
    <location>
        <begin position="742"/>
        <end position="765"/>
    </location>
</feature>
<dbReference type="RefSeq" id="WP_071066782.1">
    <property type="nucleotide sequence ID" value="NZ_MAXA01000266.1"/>
</dbReference>
<evidence type="ECO:0000256" key="4">
    <source>
        <dbReference type="ARBA" id="ARBA00022989"/>
    </source>
</evidence>
<dbReference type="GO" id="GO:0005886">
    <property type="term" value="C:plasma membrane"/>
    <property type="evidence" value="ECO:0007669"/>
    <property type="project" value="UniProtKB-SubCell"/>
</dbReference>
<evidence type="ECO:0000313" key="10">
    <source>
        <dbReference type="EMBL" id="OHV20376.1"/>
    </source>
</evidence>
<feature type="domain" description="ABC3 transporter permease C-terminal" evidence="9">
    <location>
        <begin position="749"/>
        <end position="865"/>
    </location>
</feature>
<reference evidence="11" key="1">
    <citation type="submission" date="2016-07" db="EMBL/GenBank/DDBJ databases">
        <title>Frankia sp. NRRL B-16219 Genome sequencing.</title>
        <authorList>
            <person name="Ghodhbane-Gtari F."/>
            <person name="Swanson E."/>
            <person name="Gueddou A."/>
            <person name="Louati M."/>
            <person name="Nouioui I."/>
            <person name="Hezbri K."/>
            <person name="Abebe-Akele F."/>
            <person name="Simpson S."/>
            <person name="Morris K."/>
            <person name="Thomas K."/>
            <person name="Gtari M."/>
            <person name="Tisa L.S."/>
        </authorList>
    </citation>
    <scope>NUCLEOTIDE SEQUENCE [LARGE SCALE GENOMIC DNA]</scope>
    <source>
        <strain evidence="11">NRRL B-16219</strain>
    </source>
</reference>